<reference evidence="3 4" key="1">
    <citation type="journal article" date="2015" name="Environ. Microbiol.">
        <title>Genome analyses suggest the presence of polyploidy and recent human-driven expansions in eight global populations of the honeybee pathogen Nosema ceranae.</title>
        <authorList>
            <person name="Pelin A."/>
            <person name="Selman M."/>
            <person name="Aris-Brosou S."/>
            <person name="Farinelli L."/>
            <person name="Corradi N."/>
        </authorList>
    </citation>
    <scope>NUCLEOTIDE SEQUENCE [LARGE SCALE GENOMIC DNA]</scope>
    <source>
        <strain evidence="3 4">PA08 1199</strain>
    </source>
</reference>
<evidence type="ECO:0000256" key="1">
    <source>
        <dbReference type="SAM" id="MobiDB-lite"/>
    </source>
</evidence>
<name>A0A0F9YTR5_9MICR</name>
<evidence type="ECO:0000313" key="4">
    <source>
        <dbReference type="Proteomes" id="UP000034350"/>
    </source>
</evidence>
<accession>A0A0F9YTR5</accession>
<feature type="signal peptide" evidence="2">
    <location>
        <begin position="1"/>
        <end position="24"/>
    </location>
</feature>
<dbReference type="Proteomes" id="UP000034350">
    <property type="component" value="Unassembled WGS sequence"/>
</dbReference>
<keyword evidence="4" id="KW-1185">Reference proteome</keyword>
<evidence type="ECO:0000313" key="3">
    <source>
        <dbReference type="EMBL" id="KKO75877.1"/>
    </source>
</evidence>
<feature type="region of interest" description="Disordered" evidence="1">
    <location>
        <begin position="21"/>
        <end position="65"/>
    </location>
</feature>
<feature type="compositionally biased region" description="Low complexity" evidence="1">
    <location>
        <begin position="27"/>
        <end position="45"/>
    </location>
</feature>
<gene>
    <name evidence="3" type="ORF">AAJ76_1000044350</name>
</gene>
<evidence type="ECO:0000256" key="2">
    <source>
        <dbReference type="SAM" id="SignalP"/>
    </source>
</evidence>
<proteinExistence type="predicted"/>
<comment type="caution">
    <text evidence="3">The sequence shown here is derived from an EMBL/GenBank/DDBJ whole genome shotgun (WGS) entry which is preliminary data.</text>
</comment>
<dbReference type="VEuPathDB" id="MicrosporidiaDB:AAJ76_1000044350"/>
<dbReference type="EMBL" id="JPQZ01000010">
    <property type="protein sequence ID" value="KKO75877.1"/>
    <property type="molecule type" value="Genomic_DNA"/>
</dbReference>
<keyword evidence="2" id="KW-0732">Signal</keyword>
<dbReference type="RefSeq" id="XP_024331619.1">
    <property type="nucleotide sequence ID" value="XM_024473522.1"/>
</dbReference>
<feature type="chain" id="PRO_5005437467" evidence="2">
    <location>
        <begin position="25"/>
        <end position="65"/>
    </location>
</feature>
<organism evidence="3 4">
    <name type="scientific">Vairimorpha ceranae</name>
    <dbReference type="NCBI Taxonomy" id="40302"/>
    <lineage>
        <taxon>Eukaryota</taxon>
        <taxon>Fungi</taxon>
        <taxon>Fungi incertae sedis</taxon>
        <taxon>Microsporidia</taxon>
        <taxon>Nosematidae</taxon>
        <taxon>Vairimorpha</taxon>
    </lineage>
</organism>
<dbReference type="AlphaFoldDB" id="A0A0F9YTR5"/>
<dbReference type="GeneID" id="36318416"/>
<feature type="compositionally biased region" description="Basic and acidic residues" evidence="1">
    <location>
        <begin position="47"/>
        <end position="65"/>
    </location>
</feature>
<sequence>MNFQNLVLLISLAVFARACGSTSAGENDNTGNTGGTAPTSNSTTNSDDDKNKTEEDKKDDAKSKE</sequence>
<protein>
    <submittedName>
        <fullName evidence="3">Uncharacterized protein</fullName>
    </submittedName>
</protein>